<protein>
    <recommendedName>
        <fullName evidence="3">Helix-turn-helix domain-containing protein</fullName>
    </recommendedName>
</protein>
<sequence length="77" mass="8395">MMNEAQKTPHAEVFDRIRNGLNVKVADLAPMIGITEAGLYRAVREKRIEAIQIGRAVFIPARVAAPLVGLKMEPVAA</sequence>
<keyword evidence="2" id="KW-1185">Reference proteome</keyword>
<dbReference type="EMBL" id="BPQV01000013">
    <property type="protein sequence ID" value="GJE29129.1"/>
    <property type="molecule type" value="Genomic_DNA"/>
</dbReference>
<organism evidence="1 2">
    <name type="scientific">Methylobacterium organophilum</name>
    <dbReference type="NCBI Taxonomy" id="410"/>
    <lineage>
        <taxon>Bacteria</taxon>
        <taxon>Pseudomonadati</taxon>
        <taxon>Pseudomonadota</taxon>
        <taxon>Alphaproteobacteria</taxon>
        <taxon>Hyphomicrobiales</taxon>
        <taxon>Methylobacteriaceae</taxon>
        <taxon>Methylobacterium</taxon>
    </lineage>
</organism>
<comment type="caution">
    <text evidence="1">The sequence shown here is derived from an EMBL/GenBank/DDBJ whole genome shotgun (WGS) entry which is preliminary data.</text>
</comment>
<dbReference type="Proteomes" id="UP001055156">
    <property type="component" value="Unassembled WGS sequence"/>
</dbReference>
<evidence type="ECO:0000313" key="1">
    <source>
        <dbReference type="EMBL" id="GJE29129.1"/>
    </source>
</evidence>
<reference evidence="1" key="1">
    <citation type="journal article" date="2021" name="Front. Microbiol.">
        <title>Comprehensive Comparative Genomics and Phenotyping of Methylobacterium Species.</title>
        <authorList>
            <person name="Alessa O."/>
            <person name="Ogura Y."/>
            <person name="Fujitani Y."/>
            <person name="Takami H."/>
            <person name="Hayashi T."/>
            <person name="Sahin N."/>
            <person name="Tani A."/>
        </authorList>
    </citation>
    <scope>NUCLEOTIDE SEQUENCE</scope>
    <source>
        <strain evidence="1">NBRC 15689</strain>
    </source>
</reference>
<proteinExistence type="predicted"/>
<evidence type="ECO:0008006" key="3">
    <source>
        <dbReference type="Google" id="ProtNLM"/>
    </source>
</evidence>
<gene>
    <name evidence="1" type="ORF">LKMONMHP_4008</name>
</gene>
<accession>A0ABQ4TDJ4</accession>
<dbReference type="RefSeq" id="WP_238313325.1">
    <property type="nucleotide sequence ID" value="NZ_BPQV01000013.1"/>
</dbReference>
<reference evidence="1" key="2">
    <citation type="submission" date="2021-08" db="EMBL/GenBank/DDBJ databases">
        <authorList>
            <person name="Tani A."/>
            <person name="Ola A."/>
            <person name="Ogura Y."/>
            <person name="Katsura K."/>
            <person name="Hayashi T."/>
        </authorList>
    </citation>
    <scope>NUCLEOTIDE SEQUENCE</scope>
    <source>
        <strain evidence="1">NBRC 15689</strain>
    </source>
</reference>
<name>A0ABQ4TDJ4_METOR</name>
<evidence type="ECO:0000313" key="2">
    <source>
        <dbReference type="Proteomes" id="UP001055156"/>
    </source>
</evidence>